<name>Q69KH0_ORYSJ</name>
<proteinExistence type="predicted"/>
<dbReference type="AlphaFoldDB" id="Q69KH0"/>
<organism evidence="1 2">
    <name type="scientific">Oryza sativa subsp. japonica</name>
    <name type="common">Rice</name>
    <dbReference type="NCBI Taxonomy" id="39947"/>
    <lineage>
        <taxon>Eukaryota</taxon>
        <taxon>Viridiplantae</taxon>
        <taxon>Streptophyta</taxon>
        <taxon>Embryophyta</taxon>
        <taxon>Tracheophyta</taxon>
        <taxon>Spermatophyta</taxon>
        <taxon>Magnoliopsida</taxon>
        <taxon>Liliopsida</taxon>
        <taxon>Poales</taxon>
        <taxon>Poaceae</taxon>
        <taxon>BOP clade</taxon>
        <taxon>Oryzoideae</taxon>
        <taxon>Oryzeae</taxon>
        <taxon>Oryzinae</taxon>
        <taxon>Oryza</taxon>
        <taxon>Oryza sativa</taxon>
    </lineage>
</organism>
<dbReference type="EMBL" id="AP005916">
    <property type="protein sequence ID" value="BAD36570.1"/>
    <property type="molecule type" value="Genomic_DNA"/>
</dbReference>
<evidence type="ECO:0000313" key="1">
    <source>
        <dbReference type="EMBL" id="BAD36570.1"/>
    </source>
</evidence>
<reference evidence="2" key="1">
    <citation type="journal article" date="2005" name="Nature">
        <title>The map-based sequence of the rice genome.</title>
        <authorList>
            <consortium name="International rice genome sequencing project (IRGSP)"/>
            <person name="Matsumoto T."/>
            <person name="Wu J."/>
            <person name="Kanamori H."/>
            <person name="Katayose Y."/>
            <person name="Fujisawa M."/>
            <person name="Namiki N."/>
            <person name="Mizuno H."/>
            <person name="Yamamoto K."/>
            <person name="Antonio B.A."/>
            <person name="Baba T."/>
            <person name="Sakata K."/>
            <person name="Nagamura Y."/>
            <person name="Aoki H."/>
            <person name="Arikawa K."/>
            <person name="Arita K."/>
            <person name="Bito T."/>
            <person name="Chiden Y."/>
            <person name="Fujitsuka N."/>
            <person name="Fukunaka R."/>
            <person name="Hamada M."/>
            <person name="Harada C."/>
            <person name="Hayashi A."/>
            <person name="Hijishita S."/>
            <person name="Honda M."/>
            <person name="Hosokawa S."/>
            <person name="Ichikawa Y."/>
            <person name="Idonuma A."/>
            <person name="Iijima M."/>
            <person name="Ikeda M."/>
            <person name="Ikeno M."/>
            <person name="Ito K."/>
            <person name="Ito S."/>
            <person name="Ito T."/>
            <person name="Ito Y."/>
            <person name="Ito Y."/>
            <person name="Iwabuchi A."/>
            <person name="Kamiya K."/>
            <person name="Karasawa W."/>
            <person name="Kurita K."/>
            <person name="Katagiri S."/>
            <person name="Kikuta A."/>
            <person name="Kobayashi H."/>
            <person name="Kobayashi N."/>
            <person name="Machita K."/>
            <person name="Maehara T."/>
            <person name="Masukawa M."/>
            <person name="Mizubayashi T."/>
            <person name="Mukai Y."/>
            <person name="Nagasaki H."/>
            <person name="Nagata Y."/>
            <person name="Naito S."/>
            <person name="Nakashima M."/>
            <person name="Nakama Y."/>
            <person name="Nakamichi Y."/>
            <person name="Nakamura M."/>
            <person name="Meguro A."/>
            <person name="Negishi M."/>
            <person name="Ohta I."/>
            <person name="Ohta T."/>
            <person name="Okamoto M."/>
            <person name="Ono N."/>
            <person name="Saji S."/>
            <person name="Sakaguchi M."/>
            <person name="Sakai K."/>
            <person name="Shibata M."/>
            <person name="Shimokawa T."/>
            <person name="Song J."/>
            <person name="Takazaki Y."/>
            <person name="Terasawa K."/>
            <person name="Tsugane M."/>
            <person name="Tsuji K."/>
            <person name="Ueda S."/>
            <person name="Waki K."/>
            <person name="Yamagata H."/>
            <person name="Yamamoto M."/>
            <person name="Yamamoto S."/>
            <person name="Yamane H."/>
            <person name="Yoshiki S."/>
            <person name="Yoshihara R."/>
            <person name="Yukawa K."/>
            <person name="Zhong H."/>
            <person name="Yano M."/>
            <person name="Yuan Q."/>
            <person name="Ouyang S."/>
            <person name="Liu J."/>
            <person name="Jones K.M."/>
            <person name="Gansberger K."/>
            <person name="Moffat K."/>
            <person name="Hill J."/>
            <person name="Bera J."/>
            <person name="Fadrosh D."/>
            <person name="Jin S."/>
            <person name="Johri S."/>
            <person name="Kim M."/>
            <person name="Overton L."/>
            <person name="Reardon M."/>
            <person name="Tsitrin T."/>
            <person name="Vuong H."/>
            <person name="Weaver B."/>
            <person name="Ciecko A."/>
            <person name="Tallon L."/>
            <person name="Jackson J."/>
            <person name="Pai G."/>
            <person name="Aken S.V."/>
            <person name="Utterback T."/>
            <person name="Reidmuller S."/>
            <person name="Feldblyum T."/>
            <person name="Hsiao J."/>
            <person name="Zismann V."/>
            <person name="Iobst S."/>
            <person name="de Vazeille A.R."/>
            <person name="Buell C.R."/>
            <person name="Ying K."/>
            <person name="Li Y."/>
            <person name="Lu T."/>
            <person name="Huang Y."/>
            <person name="Zhao Q."/>
            <person name="Feng Q."/>
            <person name="Zhang L."/>
            <person name="Zhu J."/>
            <person name="Weng Q."/>
            <person name="Mu J."/>
            <person name="Lu Y."/>
            <person name="Fan D."/>
            <person name="Liu Y."/>
            <person name="Guan J."/>
            <person name="Zhang Y."/>
            <person name="Yu S."/>
            <person name="Liu X."/>
            <person name="Zhang Y."/>
            <person name="Hong G."/>
            <person name="Han B."/>
            <person name="Choisne N."/>
            <person name="Demange N."/>
            <person name="Orjeda G."/>
            <person name="Samain S."/>
            <person name="Cattolico L."/>
            <person name="Pelletier E."/>
            <person name="Couloux A."/>
            <person name="Segurens B."/>
            <person name="Wincker P."/>
            <person name="D'Hont A."/>
            <person name="Scarpelli C."/>
            <person name="Weissenbach J."/>
            <person name="Salanoubat M."/>
            <person name="Quetier F."/>
            <person name="Yu Y."/>
            <person name="Kim H.R."/>
            <person name="Rambo T."/>
            <person name="Currie J."/>
            <person name="Collura K."/>
            <person name="Luo M."/>
            <person name="Yang T."/>
            <person name="Ammiraju J.S.S."/>
            <person name="Engler F."/>
            <person name="Soderlund C."/>
            <person name="Wing R.A."/>
            <person name="Palmer L.E."/>
            <person name="de la Bastide M."/>
            <person name="Spiegel L."/>
            <person name="Nascimento L."/>
            <person name="Zutavern T."/>
            <person name="O'Shaughnessy A."/>
            <person name="Dike S."/>
            <person name="Dedhia N."/>
            <person name="Preston R."/>
            <person name="Balija V."/>
            <person name="McCombie W.R."/>
            <person name="Chow T."/>
            <person name="Chen H."/>
            <person name="Chung M."/>
            <person name="Chen C."/>
            <person name="Shaw J."/>
            <person name="Wu H."/>
            <person name="Hsiao K."/>
            <person name="Chao Y."/>
            <person name="Chu M."/>
            <person name="Cheng C."/>
            <person name="Hour A."/>
            <person name="Lee P."/>
            <person name="Lin S."/>
            <person name="Lin Y."/>
            <person name="Liou J."/>
            <person name="Liu S."/>
            <person name="Hsing Y."/>
            <person name="Raghuvanshi S."/>
            <person name="Mohanty A."/>
            <person name="Bharti A.K."/>
            <person name="Gaur A."/>
            <person name="Gupta V."/>
            <person name="Kumar D."/>
            <person name="Ravi V."/>
            <person name="Vij S."/>
            <person name="Kapur A."/>
            <person name="Khurana P."/>
            <person name="Khurana P."/>
            <person name="Khurana J.P."/>
            <person name="Tyagi A.K."/>
            <person name="Gaikwad K."/>
            <person name="Singh A."/>
            <person name="Dalal V."/>
            <person name="Srivastava S."/>
            <person name="Dixit A."/>
            <person name="Pal A.K."/>
            <person name="Ghazi I.A."/>
            <person name="Yadav M."/>
            <person name="Pandit A."/>
            <person name="Bhargava A."/>
            <person name="Sureshbabu K."/>
            <person name="Batra K."/>
            <person name="Sharma T.R."/>
            <person name="Mohapatra T."/>
            <person name="Singh N.K."/>
            <person name="Messing J."/>
            <person name="Nelson A.B."/>
            <person name="Fuks G."/>
            <person name="Kavchok S."/>
            <person name="Keizer G."/>
            <person name="Linton E."/>
            <person name="Llaca V."/>
            <person name="Song R."/>
            <person name="Tanyolac B."/>
            <person name="Young S."/>
            <person name="Ho-Il K."/>
            <person name="Hahn J.H."/>
            <person name="Sangsakoo G."/>
            <person name="Vanavichit A."/>
            <person name="de Mattos Luiz.A.T."/>
            <person name="Zimmer P.D."/>
            <person name="Malone G."/>
            <person name="Dellagostin O."/>
            <person name="de Oliveira A.C."/>
            <person name="Bevan M."/>
            <person name="Bancroft I."/>
            <person name="Minx P."/>
            <person name="Cordum H."/>
            <person name="Wilson R."/>
            <person name="Cheng Z."/>
            <person name="Jin W."/>
            <person name="Jiang J."/>
            <person name="Leong S.A."/>
            <person name="Iwama H."/>
            <person name="Gojobori T."/>
            <person name="Itoh T."/>
            <person name="Niimura Y."/>
            <person name="Fujii Y."/>
            <person name="Habara T."/>
            <person name="Sakai H."/>
            <person name="Sato Y."/>
            <person name="Wilson G."/>
            <person name="Kumar K."/>
            <person name="McCouch S."/>
            <person name="Juretic N."/>
            <person name="Hoen D."/>
            <person name="Wright S."/>
            <person name="Bruskiewich R."/>
            <person name="Bureau T."/>
            <person name="Miyao A."/>
            <person name="Hirochika H."/>
            <person name="Nishikawa T."/>
            <person name="Kadowaki K."/>
            <person name="Sugiura M."/>
            <person name="Burr B."/>
            <person name="Sasaki T."/>
        </authorList>
    </citation>
    <scope>NUCLEOTIDE SEQUENCE [LARGE SCALE GENOMIC DNA]</scope>
    <source>
        <strain evidence="2">cv. Nipponbare</strain>
    </source>
</reference>
<sequence>MAIFVSKPSKETCICKNLIFASKGRADRLARILTTIDPVAGTLATQIRCWEHGNSVSSARKLDNHGVSTGSSAAVESGHGELANGRFNVWSLAMADVRAEELGDTKFSIGTSTMVDPLVRMLATIIRRSG</sequence>
<gene>
    <name evidence="1" type="primary">OSJNBb0066M12.32</name>
</gene>
<evidence type="ECO:0000313" key="2">
    <source>
        <dbReference type="Proteomes" id="UP000000763"/>
    </source>
</evidence>
<reference evidence="2" key="2">
    <citation type="journal article" date="2008" name="Nucleic Acids Res.">
        <title>The rice annotation project database (RAP-DB): 2008 update.</title>
        <authorList>
            <consortium name="The rice annotation project (RAP)"/>
        </authorList>
    </citation>
    <scope>GENOME REANNOTATION</scope>
    <source>
        <strain evidence="2">cv. Nipponbare</strain>
    </source>
</reference>
<protein>
    <submittedName>
        <fullName evidence="1">Uncharacterized protein</fullName>
    </submittedName>
</protein>
<dbReference type="Proteomes" id="UP000000763">
    <property type="component" value="Chromosome 9"/>
</dbReference>
<accession>Q69KH0</accession>